<organism evidence="2 3">
    <name type="scientific">Gymnopilus junonius</name>
    <name type="common">Spectacular rustgill mushroom</name>
    <name type="synonym">Gymnopilus spectabilis subsp. junonius</name>
    <dbReference type="NCBI Taxonomy" id="109634"/>
    <lineage>
        <taxon>Eukaryota</taxon>
        <taxon>Fungi</taxon>
        <taxon>Dikarya</taxon>
        <taxon>Basidiomycota</taxon>
        <taxon>Agaricomycotina</taxon>
        <taxon>Agaricomycetes</taxon>
        <taxon>Agaricomycetidae</taxon>
        <taxon>Agaricales</taxon>
        <taxon>Agaricineae</taxon>
        <taxon>Hymenogastraceae</taxon>
        <taxon>Gymnopilus</taxon>
    </lineage>
</organism>
<dbReference type="AlphaFoldDB" id="A0A9P5NC45"/>
<protein>
    <submittedName>
        <fullName evidence="2">Uncharacterized protein</fullName>
    </submittedName>
</protein>
<keyword evidence="3" id="KW-1185">Reference proteome</keyword>
<gene>
    <name evidence="2" type="ORF">CPB84DRAFT_1794320</name>
</gene>
<dbReference type="OrthoDB" id="2972209at2759"/>
<name>A0A9P5NC45_GYMJU</name>
<evidence type="ECO:0000313" key="3">
    <source>
        <dbReference type="Proteomes" id="UP000724874"/>
    </source>
</evidence>
<feature type="compositionally biased region" description="Basic and acidic residues" evidence="1">
    <location>
        <begin position="20"/>
        <end position="35"/>
    </location>
</feature>
<dbReference type="Proteomes" id="UP000724874">
    <property type="component" value="Unassembled WGS sequence"/>
</dbReference>
<accession>A0A9P5NC45</accession>
<proteinExistence type="predicted"/>
<dbReference type="EMBL" id="JADNYJ010000161">
    <property type="protein sequence ID" value="KAF8878154.1"/>
    <property type="molecule type" value="Genomic_DNA"/>
</dbReference>
<sequence>MKEKMRVACPEVVMNRRTRKNIEFAEHQQRKEAGSKKQHPSHHEHHQHPSEPATPSPAPAVVTKPAGPVAAIRAAAPSINARIMPRRNRPAGRAPERRRQALQTSLNLNDNWRDARLSMPAPLPVV</sequence>
<reference evidence="2" key="1">
    <citation type="submission" date="2020-11" db="EMBL/GenBank/DDBJ databases">
        <authorList>
            <consortium name="DOE Joint Genome Institute"/>
            <person name="Ahrendt S."/>
            <person name="Riley R."/>
            <person name="Andreopoulos W."/>
            <person name="LaButti K."/>
            <person name="Pangilinan J."/>
            <person name="Ruiz-duenas F.J."/>
            <person name="Barrasa J.M."/>
            <person name="Sanchez-Garcia M."/>
            <person name="Camarero S."/>
            <person name="Miyauchi S."/>
            <person name="Serrano A."/>
            <person name="Linde D."/>
            <person name="Babiker R."/>
            <person name="Drula E."/>
            <person name="Ayuso-Fernandez I."/>
            <person name="Pacheco R."/>
            <person name="Padilla G."/>
            <person name="Ferreira P."/>
            <person name="Barriuso J."/>
            <person name="Kellner H."/>
            <person name="Castanera R."/>
            <person name="Alfaro M."/>
            <person name="Ramirez L."/>
            <person name="Pisabarro A.G."/>
            <person name="Kuo A."/>
            <person name="Tritt A."/>
            <person name="Lipzen A."/>
            <person name="He G."/>
            <person name="Yan M."/>
            <person name="Ng V."/>
            <person name="Cullen D."/>
            <person name="Martin F."/>
            <person name="Rosso M.-N."/>
            <person name="Henrissat B."/>
            <person name="Hibbett D."/>
            <person name="Martinez A.T."/>
            <person name="Grigoriev I.V."/>
        </authorList>
    </citation>
    <scope>NUCLEOTIDE SEQUENCE</scope>
    <source>
        <strain evidence="2">AH 44721</strain>
    </source>
</reference>
<feature type="region of interest" description="Disordered" evidence="1">
    <location>
        <begin position="80"/>
        <end position="107"/>
    </location>
</feature>
<evidence type="ECO:0000313" key="2">
    <source>
        <dbReference type="EMBL" id="KAF8878154.1"/>
    </source>
</evidence>
<evidence type="ECO:0000256" key="1">
    <source>
        <dbReference type="SAM" id="MobiDB-lite"/>
    </source>
</evidence>
<feature type="region of interest" description="Disordered" evidence="1">
    <location>
        <begin position="1"/>
        <end position="63"/>
    </location>
</feature>
<comment type="caution">
    <text evidence="2">The sequence shown here is derived from an EMBL/GenBank/DDBJ whole genome shotgun (WGS) entry which is preliminary data.</text>
</comment>
<feature type="compositionally biased region" description="Basic residues" evidence="1">
    <location>
        <begin position="36"/>
        <end position="46"/>
    </location>
</feature>